<dbReference type="Gene3D" id="3.30.420.10">
    <property type="entry name" value="Ribonuclease H-like superfamily/Ribonuclease H"/>
    <property type="match status" value="1"/>
</dbReference>
<dbReference type="InterPro" id="IPR057670">
    <property type="entry name" value="SH3_retrovirus"/>
</dbReference>
<dbReference type="InterPro" id="IPR039537">
    <property type="entry name" value="Retrotran_Ty1/copia-like"/>
</dbReference>
<evidence type="ECO:0000256" key="1">
    <source>
        <dbReference type="ARBA" id="ARBA00022670"/>
    </source>
</evidence>
<dbReference type="Pfam" id="PF25597">
    <property type="entry name" value="SH3_retrovirus"/>
    <property type="match status" value="1"/>
</dbReference>
<keyword evidence="1" id="KW-0645">Protease</keyword>
<dbReference type="PANTHER" id="PTHR42648:SF32">
    <property type="entry name" value="RIBONUCLEASE H-LIKE DOMAIN, GAG-PRE-INTEGRASE DOMAIN PROTEIN-RELATED"/>
    <property type="match status" value="1"/>
</dbReference>
<feature type="coiled-coil region" evidence="5">
    <location>
        <begin position="1517"/>
        <end position="1544"/>
    </location>
</feature>
<name>A0ABQ5E8W0_9ASTR</name>
<proteinExistence type="predicted"/>
<dbReference type="EMBL" id="BQNB010016057">
    <property type="protein sequence ID" value="GJT47323.1"/>
    <property type="molecule type" value="Genomic_DNA"/>
</dbReference>
<evidence type="ECO:0000256" key="3">
    <source>
        <dbReference type="ARBA" id="ARBA00022750"/>
    </source>
</evidence>
<accession>A0ABQ5E8W0</accession>
<dbReference type="PANTHER" id="PTHR42648">
    <property type="entry name" value="TRANSPOSASE, PUTATIVE-RELATED"/>
    <property type="match status" value="1"/>
</dbReference>
<feature type="coiled-coil region" evidence="5">
    <location>
        <begin position="1702"/>
        <end position="1739"/>
    </location>
</feature>
<dbReference type="InterPro" id="IPR025724">
    <property type="entry name" value="GAG-pre-integrase_dom"/>
</dbReference>
<dbReference type="PROSITE" id="PS50994">
    <property type="entry name" value="INTEGRASE"/>
    <property type="match status" value="1"/>
</dbReference>
<sequence length="1739" mass="196177">MSARDKTGLGYGTQLNEMSNNYETDSEISLSVFYVRSSNEENTPANDRFSKADGFHAVPLPITGNFLTPRANISFAGLDEYAIRRKIIESKTTDLNTKTSETVGKTNEANTQKPKKIYESVNRDKVIIEDWNSDDEDDVFEVQPVSPVQTNESQTVKTKVDKIGQTSQKQGIGFKKIKACFICKSTYHLIKDCNFHDKQSQEPKLKTVVNTGVLTRTGLITPVKQNEKRVAHLVSIARPVSTARLVSTARPVSTVRPFVSKIAQTRGAIRPIYPRMENVRPRGSYSPIKRSYYTKPTFRPKDLKQDVKTFGVQNMTTAGTRAVVNTGKGKMDTDLKKSRWVWRPKGNYLDHVSKDSGSFMLKKGNPEILLQDHAVVDSGCSSHMTGNKAYLSDYEDYNGGFVAFGSDPKGGKITGKGKIRTANLDFDDVYFVDELKFNLFSVSQMCDKKNSVLFTESECLILSPSFKLLDESQVVLRAPRKDDVYSLDLKNIIPSGGITCLYANATADESKLWHRRLGHVNFKNINKLVKGHLVRGLPSKVFVNDHTCVACKKGKQHKASCKAKLERIIRKPLELLHMDLFGPVSVESINKKRYCLVVTDDFSRFSWVFFLATKDETSEILCKFIIGLENQLNHNVKIIRCDNGTEFKNHAMNEFCAKKGIKREFSVARTPQQNGVAERKNRTLIEAARTMLADSLLPIPFWAEAVNTACYVLNRVLVTKPQNKTPYELLIGNSPSISFMRPFGCPLTILNTLDSLGKFDGKSDEGYLLGYSTTSKAFRVYNKRTKRVEENLHIDFLEDQPNVAGTGPNWMFDLDFLTNSMNYIPVSVENQVNVDAGTQDSYVAGSSGKDKGPTQEYILLPLQPHRTRIPVEDVADKEGQHQMTEDEQVLHDELEKMIAQEVVAKALDDATRQAFEEEKRNIASQKRPMASAASTPTGANAGESSFVYLGGKIPIDASTLPNADLPIDPNMPDLEDDSDAFSSDGIFNGAYDDENVGAVADFNNMDDTINVSPIPTLRIHKNHPKDQILGDPKSQYLCDFAIWKKKLGAKWVFKNKRDERSIVVKNTAKLVAQGFTQEERIDYNEIFAPVARIEAIRLFLAFASYMGFTVYQMDVKSAFLYGTIEEEVYVHQPPGFVDPAHPNKVYKVIKALYGLHQHLRACLRHFSSFLMKMVFRKDKYVADILKKFDFWSIRTATTPIESNKPLVKDEDGKDVDVHVYISMIGSLMYLIASRPDTCVAMVVPCARFQVTPKASHLNAVKRIFRYLKHQPKLGLWYPRDSPFELEAFSDNDYGGASLDRKSTTGGCQFLGRRLISWQCKKQTIVANSTTEAEYVAAANYCGQETAILSTTEEGLQAISATIDGHEKLITEDSLRRHLKLDDAEGISSLSNEEIFEHLAHIGYVTNSESLTFFKGHFSPQWKFFIHTILHCLSSKKTAWDQFSSNIATALICLATSRRFNFSRFIFEAMVKNLDSPHKFLLYPRFIQLLLNKQQRLLLPHTRTYPTPTLTSKLFSNMRRASKGIDGLERDLQQTKKTYSTALTKLVLRVKKLEYKLKSGKARRKAKIVLPDDEEIAEDSSKQGRKISQINEDPMISLVQDEGISWIPQEEEVHEKLSDETEVLVQEENPTKIIKEHGSGEKGEMEISTANIQVSTASPPKVSTAVPHVYTRRSAKDKGKTIMEEPATLKKVKKRTQVQLSMDEELARKMEEEERIRFNAEQEARALQEEEEKRLNLEAA</sequence>
<dbReference type="InterPro" id="IPR054722">
    <property type="entry name" value="PolX-like_BBD"/>
</dbReference>
<dbReference type="Pfam" id="PF13976">
    <property type="entry name" value="gag_pre-integrs"/>
    <property type="match status" value="1"/>
</dbReference>
<dbReference type="InterPro" id="IPR013103">
    <property type="entry name" value="RVT_2"/>
</dbReference>
<keyword evidence="9" id="KW-1185">Reference proteome</keyword>
<dbReference type="SUPFAM" id="SSF53098">
    <property type="entry name" value="Ribonuclease H-like"/>
    <property type="match status" value="1"/>
</dbReference>
<evidence type="ECO:0000256" key="5">
    <source>
        <dbReference type="SAM" id="Coils"/>
    </source>
</evidence>
<evidence type="ECO:0000256" key="2">
    <source>
        <dbReference type="ARBA" id="ARBA00022723"/>
    </source>
</evidence>
<keyword evidence="4" id="KW-0378">Hydrolase</keyword>
<dbReference type="Pfam" id="PF07727">
    <property type="entry name" value="RVT_2"/>
    <property type="match status" value="1"/>
</dbReference>
<feature type="domain" description="Integrase catalytic" evidence="7">
    <location>
        <begin position="568"/>
        <end position="734"/>
    </location>
</feature>
<evidence type="ECO:0000256" key="6">
    <source>
        <dbReference type="SAM" id="MobiDB-lite"/>
    </source>
</evidence>
<dbReference type="InterPro" id="IPR001584">
    <property type="entry name" value="Integrase_cat-core"/>
</dbReference>
<gene>
    <name evidence="8" type="ORF">Tco_0956038</name>
</gene>
<protein>
    <submittedName>
        <fullName evidence="8">Ribonuclease H-like domain-containing protein</fullName>
    </submittedName>
</protein>
<reference evidence="8" key="1">
    <citation type="journal article" date="2022" name="Int. J. Mol. Sci.">
        <title>Draft Genome of Tanacetum Coccineum: Genomic Comparison of Closely Related Tanacetum-Family Plants.</title>
        <authorList>
            <person name="Yamashiro T."/>
            <person name="Shiraishi A."/>
            <person name="Nakayama K."/>
            <person name="Satake H."/>
        </authorList>
    </citation>
    <scope>NUCLEOTIDE SEQUENCE</scope>
</reference>
<keyword evidence="5" id="KW-0175">Coiled coil</keyword>
<keyword evidence="2" id="KW-0479">Metal-binding</keyword>
<dbReference type="Pfam" id="PF22936">
    <property type="entry name" value="Pol_BBD"/>
    <property type="match status" value="1"/>
</dbReference>
<comment type="caution">
    <text evidence="8">The sequence shown here is derived from an EMBL/GenBank/DDBJ whole genome shotgun (WGS) entry which is preliminary data.</text>
</comment>
<dbReference type="Pfam" id="PF00665">
    <property type="entry name" value="rve"/>
    <property type="match status" value="1"/>
</dbReference>
<dbReference type="InterPro" id="IPR043502">
    <property type="entry name" value="DNA/RNA_pol_sf"/>
</dbReference>
<dbReference type="SUPFAM" id="SSF56672">
    <property type="entry name" value="DNA/RNA polymerases"/>
    <property type="match status" value="1"/>
</dbReference>
<organism evidence="8 9">
    <name type="scientific">Tanacetum coccineum</name>
    <dbReference type="NCBI Taxonomy" id="301880"/>
    <lineage>
        <taxon>Eukaryota</taxon>
        <taxon>Viridiplantae</taxon>
        <taxon>Streptophyta</taxon>
        <taxon>Embryophyta</taxon>
        <taxon>Tracheophyta</taxon>
        <taxon>Spermatophyta</taxon>
        <taxon>Magnoliopsida</taxon>
        <taxon>eudicotyledons</taxon>
        <taxon>Gunneridae</taxon>
        <taxon>Pentapetalae</taxon>
        <taxon>asterids</taxon>
        <taxon>campanulids</taxon>
        <taxon>Asterales</taxon>
        <taxon>Asteraceae</taxon>
        <taxon>Asteroideae</taxon>
        <taxon>Anthemideae</taxon>
        <taxon>Anthemidinae</taxon>
        <taxon>Tanacetum</taxon>
    </lineage>
</organism>
<evidence type="ECO:0000256" key="4">
    <source>
        <dbReference type="ARBA" id="ARBA00022801"/>
    </source>
</evidence>
<feature type="region of interest" description="Disordered" evidence="6">
    <location>
        <begin position="918"/>
        <end position="938"/>
    </location>
</feature>
<reference evidence="8" key="2">
    <citation type="submission" date="2022-01" db="EMBL/GenBank/DDBJ databases">
        <authorList>
            <person name="Yamashiro T."/>
            <person name="Shiraishi A."/>
            <person name="Satake H."/>
            <person name="Nakayama K."/>
        </authorList>
    </citation>
    <scope>NUCLEOTIDE SEQUENCE</scope>
</reference>
<evidence type="ECO:0000313" key="9">
    <source>
        <dbReference type="Proteomes" id="UP001151760"/>
    </source>
</evidence>
<dbReference type="InterPro" id="IPR012337">
    <property type="entry name" value="RNaseH-like_sf"/>
</dbReference>
<dbReference type="CDD" id="cd09272">
    <property type="entry name" value="RNase_HI_RT_Ty1"/>
    <property type="match status" value="1"/>
</dbReference>
<evidence type="ECO:0000313" key="8">
    <source>
        <dbReference type="EMBL" id="GJT47323.1"/>
    </source>
</evidence>
<dbReference type="InterPro" id="IPR036397">
    <property type="entry name" value="RNaseH_sf"/>
</dbReference>
<dbReference type="Proteomes" id="UP001151760">
    <property type="component" value="Unassembled WGS sequence"/>
</dbReference>
<evidence type="ECO:0000259" key="7">
    <source>
        <dbReference type="PROSITE" id="PS50994"/>
    </source>
</evidence>
<keyword evidence="3" id="KW-0064">Aspartyl protease</keyword>